<proteinExistence type="inferred from homology"/>
<dbReference type="PROSITE" id="PS50893">
    <property type="entry name" value="ABC_TRANSPORTER_2"/>
    <property type="match status" value="1"/>
</dbReference>
<dbReference type="PANTHER" id="PTHR42711:SF5">
    <property type="entry name" value="ABC TRANSPORTER ATP-BINDING PROTEIN NATA"/>
    <property type="match status" value="1"/>
</dbReference>
<evidence type="ECO:0000256" key="5">
    <source>
        <dbReference type="ARBA" id="ARBA00022840"/>
    </source>
</evidence>
<organism evidence="7 8">
    <name type="scientific">Candidatus Kapaibacterium thiocyanatum</name>
    <dbReference type="NCBI Taxonomy" id="1895771"/>
    <lineage>
        <taxon>Bacteria</taxon>
        <taxon>Pseudomonadati</taxon>
        <taxon>Candidatus Kapaibacteriota</taxon>
        <taxon>Candidatus Kapaibacteriia</taxon>
        <taxon>Candidatus Kapaibacteriales</taxon>
        <taxon>Candidatus Kapaibacteriaceae</taxon>
        <taxon>Candidatus Kapaibacterium</taxon>
    </lineage>
</organism>
<dbReference type="STRING" id="1895771.BGO89_04005"/>
<accession>A0A1M3L5C0</accession>
<protein>
    <recommendedName>
        <fullName evidence="6">ABC transporter domain-containing protein</fullName>
    </recommendedName>
</protein>
<evidence type="ECO:0000313" key="8">
    <source>
        <dbReference type="Proteomes" id="UP000184233"/>
    </source>
</evidence>
<name>A0A1M3L5C0_9BACT</name>
<evidence type="ECO:0000313" key="7">
    <source>
        <dbReference type="EMBL" id="OJX60743.1"/>
    </source>
</evidence>
<evidence type="ECO:0000256" key="4">
    <source>
        <dbReference type="ARBA" id="ARBA00022741"/>
    </source>
</evidence>
<evidence type="ECO:0000256" key="1">
    <source>
        <dbReference type="ARBA" id="ARBA00005417"/>
    </source>
</evidence>
<dbReference type="GO" id="GO:0016887">
    <property type="term" value="F:ATP hydrolysis activity"/>
    <property type="evidence" value="ECO:0007669"/>
    <property type="project" value="InterPro"/>
</dbReference>
<evidence type="ECO:0000256" key="3">
    <source>
        <dbReference type="ARBA" id="ARBA00022458"/>
    </source>
</evidence>
<sequence>MIPGTEALVKRFGPLTVLDGITTEFQPSSVTAIVGPNGSGKSTFMKCAVSLVTPTSGRVYGFDRERIGAMAQTGRYPDNLTPTDIFRLVRNIRRSPVPHLNELIDVFDLGPHVDKAMRTLSGGTRQKVGAVIALMDDVDILLLDEPTAGLDPVAASRLKDIVATRRNRGATVLVTSHILSDLQELADRLLFLLDGRIVHDGSIDAVLQATQRPTLERAVAELMTRGSV</sequence>
<dbReference type="AlphaFoldDB" id="A0A1M3L5C0"/>
<dbReference type="Pfam" id="PF00005">
    <property type="entry name" value="ABC_tran"/>
    <property type="match status" value="1"/>
</dbReference>
<dbReference type="SMART" id="SM00382">
    <property type="entry name" value="AAA"/>
    <property type="match status" value="1"/>
</dbReference>
<keyword evidence="3" id="KW-0536">Nodulation</keyword>
<keyword evidence="5" id="KW-0067">ATP-binding</keyword>
<dbReference type="InterPro" id="IPR027417">
    <property type="entry name" value="P-loop_NTPase"/>
</dbReference>
<comment type="caution">
    <text evidence="7">The sequence shown here is derived from an EMBL/GenBank/DDBJ whole genome shotgun (WGS) entry which is preliminary data.</text>
</comment>
<comment type="similarity">
    <text evidence="1">Belongs to the ABC transporter superfamily.</text>
</comment>
<dbReference type="CDD" id="cd03230">
    <property type="entry name" value="ABC_DR_subfamily_A"/>
    <property type="match status" value="1"/>
</dbReference>
<evidence type="ECO:0000259" key="6">
    <source>
        <dbReference type="PROSITE" id="PS50893"/>
    </source>
</evidence>
<reference evidence="7 8" key="1">
    <citation type="submission" date="2016-09" db="EMBL/GenBank/DDBJ databases">
        <title>Genome-resolved meta-omics ties microbial dynamics to process performance in biotechnology for thiocyanate degradation.</title>
        <authorList>
            <person name="Kantor R.S."/>
            <person name="Huddy R.J."/>
            <person name="Iyer R."/>
            <person name="Thomas B.C."/>
            <person name="Brown C.T."/>
            <person name="Anantharaman K."/>
            <person name="Tringe S."/>
            <person name="Hettich R.L."/>
            <person name="Harrison S.T."/>
            <person name="Banfield J.F."/>
        </authorList>
    </citation>
    <scope>NUCLEOTIDE SEQUENCE [LARGE SCALE GENOMIC DNA]</scope>
    <source>
        <strain evidence="7">59-99</strain>
    </source>
</reference>
<dbReference type="InterPro" id="IPR003593">
    <property type="entry name" value="AAA+_ATPase"/>
</dbReference>
<keyword evidence="4" id="KW-0547">Nucleotide-binding</keyword>
<dbReference type="InterPro" id="IPR050763">
    <property type="entry name" value="ABC_transporter_ATP-binding"/>
</dbReference>
<dbReference type="PANTHER" id="PTHR42711">
    <property type="entry name" value="ABC TRANSPORTER ATP-BINDING PROTEIN"/>
    <property type="match status" value="1"/>
</dbReference>
<feature type="domain" description="ABC transporter" evidence="6">
    <location>
        <begin position="3"/>
        <end position="219"/>
    </location>
</feature>
<keyword evidence="2" id="KW-0813">Transport</keyword>
<dbReference type="Proteomes" id="UP000184233">
    <property type="component" value="Unassembled WGS sequence"/>
</dbReference>
<dbReference type="SUPFAM" id="SSF52540">
    <property type="entry name" value="P-loop containing nucleoside triphosphate hydrolases"/>
    <property type="match status" value="1"/>
</dbReference>
<dbReference type="GO" id="GO:0005524">
    <property type="term" value="F:ATP binding"/>
    <property type="evidence" value="ECO:0007669"/>
    <property type="project" value="UniProtKB-KW"/>
</dbReference>
<gene>
    <name evidence="7" type="ORF">BGO89_04005</name>
</gene>
<dbReference type="EMBL" id="MKVH01000003">
    <property type="protein sequence ID" value="OJX60743.1"/>
    <property type="molecule type" value="Genomic_DNA"/>
</dbReference>
<evidence type="ECO:0000256" key="2">
    <source>
        <dbReference type="ARBA" id="ARBA00022448"/>
    </source>
</evidence>
<dbReference type="Gene3D" id="3.40.50.300">
    <property type="entry name" value="P-loop containing nucleotide triphosphate hydrolases"/>
    <property type="match status" value="1"/>
</dbReference>
<dbReference type="InterPro" id="IPR003439">
    <property type="entry name" value="ABC_transporter-like_ATP-bd"/>
</dbReference>